<feature type="region of interest" description="Disordered" evidence="11">
    <location>
        <begin position="1"/>
        <end position="24"/>
    </location>
</feature>
<keyword evidence="10" id="KW-0813">Transport</keyword>
<comment type="caution">
    <text evidence="12">The sequence shown here is derived from an EMBL/GenBank/DDBJ whole genome shotgun (WGS) entry which is preliminary data.</text>
</comment>
<feature type="transmembrane region" description="Helical" evidence="10">
    <location>
        <begin position="102"/>
        <end position="120"/>
    </location>
</feature>
<reference evidence="12 13" key="1">
    <citation type="submission" date="2018-05" db="EMBL/GenBank/DDBJ databases">
        <title>Brachybacterium sp. M1HQ-2T, whole genome shotgun sequence.</title>
        <authorList>
            <person name="Tuo L."/>
        </authorList>
    </citation>
    <scope>NUCLEOTIDE SEQUENCE [LARGE SCALE GENOMIC DNA]</scope>
    <source>
        <strain evidence="12 13">M1HQ-2</strain>
    </source>
</reference>
<feature type="compositionally biased region" description="Low complexity" evidence="11">
    <location>
        <begin position="1"/>
        <end position="12"/>
    </location>
</feature>
<evidence type="ECO:0000313" key="12">
    <source>
        <dbReference type="EMBL" id="PWH06551.1"/>
    </source>
</evidence>
<dbReference type="GO" id="GO:0005886">
    <property type="term" value="C:plasma membrane"/>
    <property type="evidence" value="ECO:0007669"/>
    <property type="project" value="UniProtKB-SubCell"/>
</dbReference>
<keyword evidence="4 10" id="KW-1133">Transmembrane helix</keyword>
<dbReference type="GO" id="GO:0140114">
    <property type="term" value="P:cellular detoxification of fluoride"/>
    <property type="evidence" value="ECO:0007669"/>
    <property type="project" value="UniProtKB-UniRule"/>
</dbReference>
<feature type="transmembrane region" description="Helical" evidence="10">
    <location>
        <begin position="132"/>
        <end position="159"/>
    </location>
</feature>
<keyword evidence="10" id="KW-0406">Ion transport</keyword>
<evidence type="ECO:0000256" key="5">
    <source>
        <dbReference type="ARBA" id="ARBA00023136"/>
    </source>
</evidence>
<dbReference type="Pfam" id="PF02537">
    <property type="entry name" value="CRCB"/>
    <property type="match status" value="1"/>
</dbReference>
<feature type="transmembrane region" description="Helical" evidence="10">
    <location>
        <begin position="73"/>
        <end position="90"/>
    </location>
</feature>
<dbReference type="AlphaFoldDB" id="A0A2U2RL38"/>
<comment type="similarity">
    <text evidence="7 10">Belongs to the fluoride channel Fluc/FEX (TC 1.A.43) family.</text>
</comment>
<evidence type="ECO:0000256" key="7">
    <source>
        <dbReference type="ARBA" id="ARBA00035120"/>
    </source>
</evidence>
<dbReference type="EMBL" id="QFKX01000002">
    <property type="protein sequence ID" value="PWH06551.1"/>
    <property type="molecule type" value="Genomic_DNA"/>
</dbReference>
<evidence type="ECO:0000256" key="11">
    <source>
        <dbReference type="SAM" id="MobiDB-lite"/>
    </source>
</evidence>
<comment type="function">
    <text evidence="9 10">Fluoride-specific ion channel. Important for reducing fluoride concentration in the cell, thus reducing its toxicity.</text>
</comment>
<dbReference type="InterPro" id="IPR003691">
    <property type="entry name" value="FluC"/>
</dbReference>
<evidence type="ECO:0000313" key="13">
    <source>
        <dbReference type="Proteomes" id="UP000245590"/>
    </source>
</evidence>
<protein>
    <recommendedName>
        <fullName evidence="10">Fluoride-specific ion channel FluC</fullName>
    </recommendedName>
</protein>
<keyword evidence="3 10" id="KW-0812">Transmembrane</keyword>
<comment type="subcellular location">
    <subcellularLocation>
        <location evidence="1 10">Cell membrane</location>
        <topology evidence="1 10">Multi-pass membrane protein</topology>
    </subcellularLocation>
</comment>
<dbReference type="OrthoDB" id="4408652at2"/>
<evidence type="ECO:0000256" key="2">
    <source>
        <dbReference type="ARBA" id="ARBA00022475"/>
    </source>
</evidence>
<organism evidence="12 13">
    <name type="scientific">Brachybacterium endophyticum</name>
    <dbReference type="NCBI Taxonomy" id="2182385"/>
    <lineage>
        <taxon>Bacteria</taxon>
        <taxon>Bacillati</taxon>
        <taxon>Actinomycetota</taxon>
        <taxon>Actinomycetes</taxon>
        <taxon>Micrococcales</taxon>
        <taxon>Dermabacteraceae</taxon>
        <taxon>Brachybacterium</taxon>
    </lineage>
</organism>
<keyword evidence="13" id="KW-1185">Reference proteome</keyword>
<gene>
    <name evidence="10" type="primary">fluC</name>
    <name evidence="10" type="synonym">crcB</name>
    <name evidence="12" type="ORF">DEO23_06225</name>
</gene>
<keyword evidence="5 10" id="KW-0472">Membrane</keyword>
<evidence type="ECO:0000256" key="4">
    <source>
        <dbReference type="ARBA" id="ARBA00022989"/>
    </source>
</evidence>
<feature type="transmembrane region" description="Helical" evidence="10">
    <location>
        <begin position="35"/>
        <end position="53"/>
    </location>
</feature>
<sequence>MRTVEMEALSLSAEEEDTETLSSGPALPALSWQRTALLIAAGGAVGGVLRELITLAMPTISTPTLIELPRGTLLVNVLGCVGLGLLTGLLEKRPDLPRWMRPLLGIGLLEGFTIYSGLVLEGSAMIGAGFPALAFMYGAITAFGAVFGVVLGIGLASLIHRRTVRRRPRRTGSVAATGGVSVMGADTPAEVEPHRTLSSSTPSETPEEER</sequence>
<proteinExistence type="inferred from homology"/>
<evidence type="ECO:0000256" key="1">
    <source>
        <dbReference type="ARBA" id="ARBA00004651"/>
    </source>
</evidence>
<evidence type="ECO:0000256" key="3">
    <source>
        <dbReference type="ARBA" id="ARBA00022692"/>
    </source>
</evidence>
<dbReference type="Proteomes" id="UP000245590">
    <property type="component" value="Unassembled WGS sequence"/>
</dbReference>
<keyword evidence="6 10" id="KW-0407">Ion channel</keyword>
<name>A0A2U2RL38_9MICO</name>
<feature type="region of interest" description="Disordered" evidence="11">
    <location>
        <begin position="169"/>
        <end position="210"/>
    </location>
</feature>
<accession>A0A2U2RL38</accession>
<comment type="caution">
    <text evidence="10">Lacks conserved residue(s) required for the propagation of feature annotation.</text>
</comment>
<dbReference type="GO" id="GO:0062054">
    <property type="term" value="F:fluoride channel activity"/>
    <property type="evidence" value="ECO:0007669"/>
    <property type="project" value="UniProtKB-UniRule"/>
</dbReference>
<evidence type="ECO:0000256" key="9">
    <source>
        <dbReference type="ARBA" id="ARBA00049940"/>
    </source>
</evidence>
<evidence type="ECO:0000256" key="8">
    <source>
        <dbReference type="ARBA" id="ARBA00035585"/>
    </source>
</evidence>
<evidence type="ECO:0000256" key="10">
    <source>
        <dbReference type="HAMAP-Rule" id="MF_00454"/>
    </source>
</evidence>
<keyword evidence="2 10" id="KW-1003">Cell membrane</keyword>
<evidence type="ECO:0000256" key="6">
    <source>
        <dbReference type="ARBA" id="ARBA00023303"/>
    </source>
</evidence>
<dbReference type="HAMAP" id="MF_00454">
    <property type="entry name" value="FluC"/>
    <property type="match status" value="1"/>
</dbReference>
<comment type="catalytic activity">
    <reaction evidence="8">
        <text>fluoride(in) = fluoride(out)</text>
        <dbReference type="Rhea" id="RHEA:76159"/>
        <dbReference type="ChEBI" id="CHEBI:17051"/>
    </reaction>
    <physiologicalReaction direction="left-to-right" evidence="8">
        <dbReference type="Rhea" id="RHEA:76160"/>
    </physiologicalReaction>
</comment>